<keyword evidence="2" id="KW-0328">Glycosyltransferase</keyword>
<accession>A0A6I2U4Y3</accession>
<comment type="similarity">
    <text evidence="1">Belongs to the glycosyltransferase 2 family.</text>
</comment>
<gene>
    <name evidence="5" type="ORF">FYJ72_14690</name>
</gene>
<dbReference type="SUPFAM" id="SSF53448">
    <property type="entry name" value="Nucleotide-diphospho-sugar transferases"/>
    <property type="match status" value="1"/>
</dbReference>
<dbReference type="EMBL" id="VUNF01000061">
    <property type="protein sequence ID" value="MST78859.1"/>
    <property type="molecule type" value="Genomic_DNA"/>
</dbReference>
<protein>
    <submittedName>
        <fullName evidence="5">Glycosyltransferase</fullName>
    </submittedName>
</protein>
<feature type="domain" description="Glycosyltransferase 2-like" evidence="4">
    <location>
        <begin position="7"/>
        <end position="120"/>
    </location>
</feature>
<dbReference type="InterPro" id="IPR029044">
    <property type="entry name" value="Nucleotide-diphossugar_trans"/>
</dbReference>
<evidence type="ECO:0000313" key="5">
    <source>
        <dbReference type="EMBL" id="MST78859.1"/>
    </source>
</evidence>
<comment type="caution">
    <text evidence="5">The sequence shown here is derived from an EMBL/GenBank/DDBJ whole genome shotgun (WGS) entry which is preliminary data.</text>
</comment>
<keyword evidence="3 5" id="KW-0808">Transferase</keyword>
<dbReference type="InterPro" id="IPR001173">
    <property type="entry name" value="Glyco_trans_2-like"/>
</dbReference>
<reference evidence="5 6" key="1">
    <citation type="submission" date="2019-08" db="EMBL/GenBank/DDBJ databases">
        <title>In-depth cultivation of the pig gut microbiome towards novel bacterial diversity and tailored functional studies.</title>
        <authorList>
            <person name="Wylensek D."/>
            <person name="Hitch T.C.A."/>
            <person name="Clavel T."/>
        </authorList>
    </citation>
    <scope>NUCLEOTIDE SEQUENCE [LARGE SCALE GENOMIC DNA]</scope>
    <source>
        <strain evidence="5 6">LKV-178-WT-2C</strain>
    </source>
</reference>
<dbReference type="AlphaFoldDB" id="A0A6I2U4Y3"/>
<evidence type="ECO:0000313" key="6">
    <source>
        <dbReference type="Proteomes" id="UP000450161"/>
    </source>
</evidence>
<evidence type="ECO:0000256" key="1">
    <source>
        <dbReference type="ARBA" id="ARBA00006739"/>
    </source>
</evidence>
<dbReference type="GO" id="GO:0016757">
    <property type="term" value="F:glycosyltransferase activity"/>
    <property type="evidence" value="ECO:0007669"/>
    <property type="project" value="UniProtKB-KW"/>
</dbReference>
<sequence length="296" mass="33999">MNKKVGIVVVTYNRLTLLQEVIDALRKQTYLDYQIIVINNGSTDATPEWLSEQGDIYTITQDNLGGAGGFFTGMKYVAENDFKYCWIMDDDVICNKDALKELITAINAKENIGFVCSKVLGTDGSPMNTPIVDVDSRSPITGYEDYFDLSDYNMVKVKRATFVSVLFTSEMIRKNGLPYKEYFIWGDDSEYTIRLASKYPCYIALKSKVIHKRVVQKSILFENEKDKKRLAFYVYKYRNEAFSQISRGDKTKCSLIIDLFFQGVKYLLKGKVSHSVILLKSVKQLLYFSPQIKYIK</sequence>
<dbReference type="CDD" id="cd04185">
    <property type="entry name" value="GT_2_like_b"/>
    <property type="match status" value="1"/>
</dbReference>
<evidence type="ECO:0000256" key="2">
    <source>
        <dbReference type="ARBA" id="ARBA00022676"/>
    </source>
</evidence>
<dbReference type="PANTHER" id="PTHR43179:SF12">
    <property type="entry name" value="GALACTOFURANOSYLTRANSFERASE GLFT2"/>
    <property type="match status" value="1"/>
</dbReference>
<proteinExistence type="inferred from homology"/>
<dbReference type="Pfam" id="PF00535">
    <property type="entry name" value="Glycos_transf_2"/>
    <property type="match status" value="1"/>
</dbReference>
<evidence type="ECO:0000259" key="4">
    <source>
        <dbReference type="Pfam" id="PF00535"/>
    </source>
</evidence>
<dbReference type="Gene3D" id="3.90.550.10">
    <property type="entry name" value="Spore Coat Polysaccharide Biosynthesis Protein SpsA, Chain A"/>
    <property type="match status" value="1"/>
</dbReference>
<dbReference type="PANTHER" id="PTHR43179">
    <property type="entry name" value="RHAMNOSYLTRANSFERASE WBBL"/>
    <property type="match status" value="1"/>
</dbReference>
<organism evidence="5 6">
    <name type="scientific">Segatella copri</name>
    <dbReference type="NCBI Taxonomy" id="165179"/>
    <lineage>
        <taxon>Bacteria</taxon>
        <taxon>Pseudomonadati</taxon>
        <taxon>Bacteroidota</taxon>
        <taxon>Bacteroidia</taxon>
        <taxon>Bacteroidales</taxon>
        <taxon>Prevotellaceae</taxon>
        <taxon>Segatella</taxon>
    </lineage>
</organism>
<evidence type="ECO:0000256" key="3">
    <source>
        <dbReference type="ARBA" id="ARBA00022679"/>
    </source>
</evidence>
<dbReference type="Proteomes" id="UP000450161">
    <property type="component" value="Unassembled WGS sequence"/>
</dbReference>
<name>A0A6I2U4Y3_9BACT</name>
<dbReference type="RefSeq" id="WP_154483484.1">
    <property type="nucleotide sequence ID" value="NZ_VUNF01000061.1"/>
</dbReference>